<keyword evidence="1" id="KW-0175">Coiled coil</keyword>
<dbReference type="InParanoid" id="A0A0C3ADW0"/>
<dbReference type="EMBL" id="KN833179">
    <property type="protein sequence ID" value="KIM71983.1"/>
    <property type="molecule type" value="Genomic_DNA"/>
</dbReference>
<evidence type="ECO:0000313" key="3">
    <source>
        <dbReference type="Proteomes" id="UP000054166"/>
    </source>
</evidence>
<organism evidence="2 3">
    <name type="scientific">Piloderma croceum (strain F 1598)</name>
    <dbReference type="NCBI Taxonomy" id="765440"/>
    <lineage>
        <taxon>Eukaryota</taxon>
        <taxon>Fungi</taxon>
        <taxon>Dikarya</taxon>
        <taxon>Basidiomycota</taxon>
        <taxon>Agaricomycotina</taxon>
        <taxon>Agaricomycetes</taxon>
        <taxon>Agaricomycetidae</taxon>
        <taxon>Atheliales</taxon>
        <taxon>Atheliaceae</taxon>
        <taxon>Piloderma</taxon>
    </lineage>
</organism>
<accession>A0A0C3ADW0</accession>
<name>A0A0C3ADW0_PILCF</name>
<gene>
    <name evidence="2" type="ORF">PILCRDRAFT_830034</name>
</gene>
<protein>
    <submittedName>
        <fullName evidence="2">Uncharacterized protein</fullName>
    </submittedName>
</protein>
<dbReference type="SUPFAM" id="SSF81383">
    <property type="entry name" value="F-box domain"/>
    <property type="match status" value="1"/>
</dbReference>
<evidence type="ECO:0000256" key="1">
    <source>
        <dbReference type="SAM" id="Coils"/>
    </source>
</evidence>
<feature type="coiled-coil region" evidence="1">
    <location>
        <begin position="5"/>
        <end position="32"/>
    </location>
</feature>
<dbReference type="InterPro" id="IPR036047">
    <property type="entry name" value="F-box-like_dom_sf"/>
</dbReference>
<dbReference type="Gene3D" id="1.20.1280.50">
    <property type="match status" value="1"/>
</dbReference>
<sequence length="147" mass="17010">MTDPAVQGATKAAELERQLAEVRAQSQKAERTESILVFLLKQYPSIMTVPPDILIRIFEEGLKLDDGAWDNHLWFSDEKRGEIPSILVASHVNRRWRDTALGSSCLWRNLKITSTQSLPYLDMFWAKVLGRLQVSRVWERKAPQRYK</sequence>
<proteinExistence type="predicted"/>
<reference evidence="2 3" key="1">
    <citation type="submission" date="2014-04" db="EMBL/GenBank/DDBJ databases">
        <authorList>
            <consortium name="DOE Joint Genome Institute"/>
            <person name="Kuo A."/>
            <person name="Tarkka M."/>
            <person name="Buscot F."/>
            <person name="Kohler A."/>
            <person name="Nagy L.G."/>
            <person name="Floudas D."/>
            <person name="Copeland A."/>
            <person name="Barry K.W."/>
            <person name="Cichocki N."/>
            <person name="Veneault-Fourrey C."/>
            <person name="LaButti K."/>
            <person name="Lindquist E.A."/>
            <person name="Lipzen A."/>
            <person name="Lundell T."/>
            <person name="Morin E."/>
            <person name="Murat C."/>
            <person name="Sun H."/>
            <person name="Tunlid A."/>
            <person name="Henrissat B."/>
            <person name="Grigoriev I.V."/>
            <person name="Hibbett D.S."/>
            <person name="Martin F."/>
            <person name="Nordberg H.P."/>
            <person name="Cantor M.N."/>
            <person name="Hua S.X."/>
        </authorList>
    </citation>
    <scope>NUCLEOTIDE SEQUENCE [LARGE SCALE GENOMIC DNA]</scope>
    <source>
        <strain evidence="2 3">F 1598</strain>
    </source>
</reference>
<reference evidence="3" key="2">
    <citation type="submission" date="2015-01" db="EMBL/GenBank/DDBJ databases">
        <title>Evolutionary Origins and Diversification of the Mycorrhizal Mutualists.</title>
        <authorList>
            <consortium name="DOE Joint Genome Institute"/>
            <consortium name="Mycorrhizal Genomics Consortium"/>
            <person name="Kohler A."/>
            <person name="Kuo A."/>
            <person name="Nagy L.G."/>
            <person name="Floudas D."/>
            <person name="Copeland A."/>
            <person name="Barry K.W."/>
            <person name="Cichocki N."/>
            <person name="Veneault-Fourrey C."/>
            <person name="LaButti K."/>
            <person name="Lindquist E.A."/>
            <person name="Lipzen A."/>
            <person name="Lundell T."/>
            <person name="Morin E."/>
            <person name="Murat C."/>
            <person name="Riley R."/>
            <person name="Ohm R."/>
            <person name="Sun H."/>
            <person name="Tunlid A."/>
            <person name="Henrissat B."/>
            <person name="Grigoriev I.V."/>
            <person name="Hibbett D.S."/>
            <person name="Martin F."/>
        </authorList>
    </citation>
    <scope>NUCLEOTIDE SEQUENCE [LARGE SCALE GENOMIC DNA]</scope>
    <source>
        <strain evidence="3">F 1598</strain>
    </source>
</reference>
<dbReference type="HOGENOM" id="CLU_1829998_0_0_1"/>
<dbReference type="Proteomes" id="UP000054166">
    <property type="component" value="Unassembled WGS sequence"/>
</dbReference>
<keyword evidence="3" id="KW-1185">Reference proteome</keyword>
<evidence type="ECO:0000313" key="2">
    <source>
        <dbReference type="EMBL" id="KIM71983.1"/>
    </source>
</evidence>
<dbReference type="AlphaFoldDB" id="A0A0C3ADW0"/>